<dbReference type="EMBL" id="CP025430">
    <property type="protein sequence ID" value="AUH64710.1"/>
    <property type="molecule type" value="Genomic_DNA"/>
</dbReference>
<dbReference type="PANTHER" id="PTHR43433">
    <property type="entry name" value="HYDROLASE, ALPHA/BETA FOLD FAMILY PROTEIN"/>
    <property type="match status" value="1"/>
</dbReference>
<proteinExistence type="predicted"/>
<dbReference type="Proteomes" id="UP000234530">
    <property type="component" value="Chromosome"/>
</dbReference>
<evidence type="ECO:0000313" key="3">
    <source>
        <dbReference type="Proteomes" id="UP000234530"/>
    </source>
</evidence>
<reference evidence="2 3" key="1">
    <citation type="journal article" date="2013" name="Antonie Van Leeuwenhoek">
        <title>Paracoccus zhejiangensis sp. nov., isolated from activated sludge in wastewater-treatment system.</title>
        <authorList>
            <person name="Wu Z.G."/>
            <person name="Zhang D.F."/>
            <person name="Liu Y.L."/>
            <person name="Wang F."/>
            <person name="Jiang X."/>
            <person name="Li C."/>
            <person name="Li S.P."/>
            <person name="Hong Q."/>
            <person name="Li W.J."/>
        </authorList>
    </citation>
    <scope>NUCLEOTIDE SEQUENCE [LARGE SCALE GENOMIC DNA]</scope>
    <source>
        <strain evidence="2 3">J6</strain>
    </source>
</reference>
<gene>
    <name evidence="2" type="ORF">CX676_11485</name>
</gene>
<dbReference type="KEGG" id="pzh:CX676_11485"/>
<dbReference type="PANTHER" id="PTHR43433:SF5">
    <property type="entry name" value="AB HYDROLASE-1 DOMAIN-CONTAINING PROTEIN"/>
    <property type="match status" value="1"/>
</dbReference>
<dbReference type="InterPro" id="IPR000073">
    <property type="entry name" value="AB_hydrolase_1"/>
</dbReference>
<feature type="domain" description="AB hydrolase-1" evidence="1">
    <location>
        <begin position="22"/>
        <end position="260"/>
    </location>
</feature>
<protein>
    <submittedName>
        <fullName evidence="2">Alpha/beta hydrolase</fullName>
    </submittedName>
</protein>
<evidence type="ECO:0000259" key="1">
    <source>
        <dbReference type="Pfam" id="PF00561"/>
    </source>
</evidence>
<evidence type="ECO:0000313" key="2">
    <source>
        <dbReference type="EMBL" id="AUH64710.1"/>
    </source>
</evidence>
<dbReference type="GO" id="GO:0004806">
    <property type="term" value="F:triacylglycerol lipase activity"/>
    <property type="evidence" value="ECO:0007669"/>
    <property type="project" value="TreeGrafter"/>
</dbReference>
<dbReference type="Gene3D" id="3.40.50.1820">
    <property type="entry name" value="alpha/beta hydrolase"/>
    <property type="match status" value="1"/>
</dbReference>
<dbReference type="AlphaFoldDB" id="A0A2H5EZJ9"/>
<dbReference type="GO" id="GO:0046503">
    <property type="term" value="P:glycerolipid catabolic process"/>
    <property type="evidence" value="ECO:0007669"/>
    <property type="project" value="TreeGrafter"/>
</dbReference>
<keyword evidence="3" id="KW-1185">Reference proteome</keyword>
<keyword evidence="2" id="KW-0378">Hydrolase</keyword>
<dbReference type="InterPro" id="IPR029058">
    <property type="entry name" value="AB_hydrolase_fold"/>
</dbReference>
<sequence length="282" mass="29552">MQAVDHKGISLMTETLGQPGDPAVVLVMGATASMLGWPDDFCTALVERGLFVIRFDHRDTGGSTTLPPGEATYAVEDMAGDVLAILDAYGLARAHVVGMSLGGYIAQMLTLKHPDRAASLVLIASEPLGWDGAPLPHISGAFLDHFAGLGTLDWTDDAAVTEFLLASERLSAGTAVPFDEQGQRSRIARVLARTDSPASMFNHAGLTLREDWTGRFRDIAGPVSVIHGDEDPILPVANGRAIAEGIAGARLLLLPGIGHELPSPVLPLIADEIAAQVRAAGA</sequence>
<dbReference type="InterPro" id="IPR050471">
    <property type="entry name" value="AB_hydrolase"/>
</dbReference>
<dbReference type="SUPFAM" id="SSF53474">
    <property type="entry name" value="alpha/beta-Hydrolases"/>
    <property type="match status" value="1"/>
</dbReference>
<name>A0A2H5EZJ9_9RHOB</name>
<dbReference type="PRINTS" id="PR00111">
    <property type="entry name" value="ABHYDROLASE"/>
</dbReference>
<organism evidence="2 3">
    <name type="scientific">Paracoccus zhejiangensis</name>
    <dbReference type="NCBI Taxonomy" id="1077935"/>
    <lineage>
        <taxon>Bacteria</taxon>
        <taxon>Pseudomonadati</taxon>
        <taxon>Pseudomonadota</taxon>
        <taxon>Alphaproteobacteria</taxon>
        <taxon>Rhodobacterales</taxon>
        <taxon>Paracoccaceae</taxon>
        <taxon>Paracoccus</taxon>
    </lineage>
</organism>
<dbReference type="OrthoDB" id="9798888at2"/>
<accession>A0A2H5EZJ9</accession>
<dbReference type="Pfam" id="PF00561">
    <property type="entry name" value="Abhydrolase_1"/>
    <property type="match status" value="1"/>
</dbReference>